<feature type="transmembrane region" description="Helical" evidence="5">
    <location>
        <begin position="12"/>
        <end position="34"/>
    </location>
</feature>
<keyword evidence="2 5" id="KW-0812">Transmembrane</keyword>
<comment type="subcellular location">
    <subcellularLocation>
        <location evidence="1">Membrane</location>
        <topology evidence="1">Multi-pass membrane protein</topology>
    </subcellularLocation>
</comment>
<feature type="domain" description="Sodium/calcium exchanger membrane region" evidence="6">
    <location>
        <begin position="17"/>
        <end position="181"/>
    </location>
</feature>
<accession>A0A1N6WK72</accession>
<dbReference type="InterPro" id="IPR044880">
    <property type="entry name" value="NCX_ion-bd_dom_sf"/>
</dbReference>
<feature type="transmembrane region" description="Helical" evidence="5">
    <location>
        <begin position="357"/>
        <end position="378"/>
    </location>
</feature>
<feature type="domain" description="Sodium/calcium exchanger membrane region" evidence="6">
    <location>
        <begin position="210"/>
        <end position="354"/>
    </location>
</feature>
<dbReference type="Proteomes" id="UP000186914">
    <property type="component" value="Unassembled WGS sequence"/>
</dbReference>
<dbReference type="GO" id="GO:0016020">
    <property type="term" value="C:membrane"/>
    <property type="evidence" value="ECO:0007669"/>
    <property type="project" value="UniProtKB-SubCell"/>
</dbReference>
<dbReference type="EMBL" id="FTNO01000001">
    <property type="protein sequence ID" value="SIQ90435.1"/>
    <property type="molecule type" value="Genomic_DNA"/>
</dbReference>
<feature type="transmembrane region" description="Helical" evidence="5">
    <location>
        <begin position="97"/>
        <end position="114"/>
    </location>
</feature>
<organism evidence="7 8">
    <name type="scientific">Haladaptatus litoreus</name>
    <dbReference type="NCBI Taxonomy" id="553468"/>
    <lineage>
        <taxon>Archaea</taxon>
        <taxon>Methanobacteriati</taxon>
        <taxon>Methanobacteriota</taxon>
        <taxon>Stenosarchaea group</taxon>
        <taxon>Halobacteria</taxon>
        <taxon>Halobacteriales</taxon>
        <taxon>Haladaptataceae</taxon>
        <taxon>Haladaptatus</taxon>
    </lineage>
</organism>
<proteinExistence type="predicted"/>
<evidence type="ECO:0000259" key="6">
    <source>
        <dbReference type="Pfam" id="PF01699"/>
    </source>
</evidence>
<keyword evidence="3 5" id="KW-1133">Transmembrane helix</keyword>
<keyword evidence="8" id="KW-1185">Reference proteome</keyword>
<reference evidence="8" key="1">
    <citation type="submission" date="2017-01" db="EMBL/GenBank/DDBJ databases">
        <authorList>
            <person name="Varghese N."/>
            <person name="Submissions S."/>
        </authorList>
    </citation>
    <scope>NUCLEOTIDE SEQUENCE [LARGE SCALE GENOMIC DNA]</scope>
    <source>
        <strain evidence="8">CGMCC 1.7737</strain>
    </source>
</reference>
<feature type="transmembrane region" description="Helical" evidence="5">
    <location>
        <begin position="287"/>
        <end position="305"/>
    </location>
</feature>
<feature type="transmembrane region" description="Helical" evidence="5">
    <location>
        <begin position="135"/>
        <end position="155"/>
    </location>
</feature>
<feature type="transmembrane region" description="Helical" evidence="5">
    <location>
        <begin position="326"/>
        <end position="351"/>
    </location>
</feature>
<dbReference type="AlphaFoldDB" id="A0A1N6WK72"/>
<keyword evidence="4 5" id="KW-0472">Membrane</keyword>
<gene>
    <name evidence="7" type="ORF">SAMN05421858_0758</name>
</gene>
<feature type="transmembrane region" description="Helical" evidence="5">
    <location>
        <begin position="46"/>
        <end position="69"/>
    </location>
</feature>
<evidence type="ECO:0000256" key="5">
    <source>
        <dbReference type="SAM" id="Phobius"/>
    </source>
</evidence>
<sequence>MGLWATGNAHSLSTLQTIAITGISVLGASFLLAWGAETAEEDVPRAFALAILAVLAVAPEYAVDALYAWNAGAFAGTPRGTENASLAVANMTGANRILIGLGWSAIAVFAIYKAKTTNDPAVESRRGFLADRVKLDPDISTEILFLFAATVYAFFVPLGDGIGWPDMVFLVGLYFTYIIFTLNAPHTDEEQVGVPAYFQSFKKSIRVPIYLGMFAFSAVVIFTAVEPFAHGLEAYGEQIGVPSFLMIQWVAPLASESPELIVVAYLVNKARSTAAFNALISSKLNQWTLLIGTLVLVYSISLGSLETLPLGQKQAGEIWLTAAQSFFALSILVNFTISIREALALLVLFLVQLYPDFHHYDALIAFSAVYIVLGLALLATRREALQFLVGRVYKRISGGEPAPAEQV</sequence>
<evidence type="ECO:0000256" key="4">
    <source>
        <dbReference type="ARBA" id="ARBA00023136"/>
    </source>
</evidence>
<evidence type="ECO:0000313" key="7">
    <source>
        <dbReference type="EMBL" id="SIQ90435.1"/>
    </source>
</evidence>
<feature type="transmembrane region" description="Helical" evidence="5">
    <location>
        <begin position="207"/>
        <end position="225"/>
    </location>
</feature>
<protein>
    <submittedName>
        <fullName evidence="7">Cation:H+ antiporter</fullName>
    </submittedName>
</protein>
<dbReference type="Gene3D" id="1.20.1420.30">
    <property type="entry name" value="NCX, central ion-binding region"/>
    <property type="match status" value="1"/>
</dbReference>
<evidence type="ECO:0000256" key="3">
    <source>
        <dbReference type="ARBA" id="ARBA00022989"/>
    </source>
</evidence>
<evidence type="ECO:0000256" key="1">
    <source>
        <dbReference type="ARBA" id="ARBA00004141"/>
    </source>
</evidence>
<dbReference type="Pfam" id="PF01699">
    <property type="entry name" value="Na_Ca_ex"/>
    <property type="match status" value="2"/>
</dbReference>
<name>A0A1N6WK72_9EURY</name>
<evidence type="ECO:0000313" key="8">
    <source>
        <dbReference type="Proteomes" id="UP000186914"/>
    </source>
</evidence>
<feature type="transmembrane region" description="Helical" evidence="5">
    <location>
        <begin position="167"/>
        <end position="186"/>
    </location>
</feature>
<evidence type="ECO:0000256" key="2">
    <source>
        <dbReference type="ARBA" id="ARBA00022692"/>
    </source>
</evidence>
<dbReference type="GO" id="GO:0055085">
    <property type="term" value="P:transmembrane transport"/>
    <property type="evidence" value="ECO:0007669"/>
    <property type="project" value="InterPro"/>
</dbReference>
<dbReference type="InterPro" id="IPR004837">
    <property type="entry name" value="NaCa_Exmemb"/>
</dbReference>